<feature type="transmembrane region" description="Helical" evidence="7">
    <location>
        <begin position="35"/>
        <end position="55"/>
    </location>
</feature>
<keyword evidence="2" id="KW-1003">Cell membrane</keyword>
<sequence length="101" mass="11159">MAYVLLSLVLIGVWLFALFDVITTGEGGVRHLPKFGWFLVVLLGMLPGAVLWLALGRARPSSPHAGEAPERGRRAPTEAPKGPDDDPAFLRDLERRLREEE</sequence>
<keyword evidence="3 7" id="KW-0812">Transmembrane</keyword>
<protein>
    <recommendedName>
        <fullName evidence="8">Cardiolipin synthase N-terminal domain-containing protein</fullName>
    </recommendedName>
</protein>
<accession>A0A931GGE8</accession>
<comment type="caution">
    <text evidence="9">The sequence shown here is derived from an EMBL/GenBank/DDBJ whole genome shotgun (WGS) entry which is preliminary data.</text>
</comment>
<feature type="domain" description="Cardiolipin synthase N-terminal" evidence="8">
    <location>
        <begin position="13"/>
        <end position="57"/>
    </location>
</feature>
<feature type="compositionally biased region" description="Basic and acidic residues" evidence="6">
    <location>
        <begin position="67"/>
        <end position="90"/>
    </location>
</feature>
<gene>
    <name evidence="9" type="ORF">IW256_000383</name>
</gene>
<dbReference type="Pfam" id="PF13396">
    <property type="entry name" value="PLDc_N"/>
    <property type="match status" value="1"/>
</dbReference>
<evidence type="ECO:0000313" key="10">
    <source>
        <dbReference type="Proteomes" id="UP000614047"/>
    </source>
</evidence>
<evidence type="ECO:0000313" key="9">
    <source>
        <dbReference type="EMBL" id="MBG6086270.1"/>
    </source>
</evidence>
<dbReference type="AlphaFoldDB" id="A0A931GGE8"/>
<keyword evidence="5 7" id="KW-0472">Membrane</keyword>
<keyword evidence="4 7" id="KW-1133">Transmembrane helix</keyword>
<evidence type="ECO:0000256" key="5">
    <source>
        <dbReference type="ARBA" id="ARBA00023136"/>
    </source>
</evidence>
<dbReference type="RefSeq" id="WP_197009295.1">
    <property type="nucleotide sequence ID" value="NZ_BAABES010000013.1"/>
</dbReference>
<evidence type="ECO:0000256" key="2">
    <source>
        <dbReference type="ARBA" id="ARBA00022475"/>
    </source>
</evidence>
<name>A0A931GGE8_9ACTN</name>
<organism evidence="9 10">
    <name type="scientific">Actinomadura viridis</name>
    <dbReference type="NCBI Taxonomy" id="58110"/>
    <lineage>
        <taxon>Bacteria</taxon>
        <taxon>Bacillati</taxon>
        <taxon>Actinomycetota</taxon>
        <taxon>Actinomycetes</taxon>
        <taxon>Streptosporangiales</taxon>
        <taxon>Thermomonosporaceae</taxon>
        <taxon>Actinomadura</taxon>
    </lineage>
</organism>
<dbReference type="Proteomes" id="UP000614047">
    <property type="component" value="Unassembled WGS sequence"/>
</dbReference>
<evidence type="ECO:0000256" key="1">
    <source>
        <dbReference type="ARBA" id="ARBA00004651"/>
    </source>
</evidence>
<dbReference type="EMBL" id="JADOUA010000001">
    <property type="protein sequence ID" value="MBG6086270.1"/>
    <property type="molecule type" value="Genomic_DNA"/>
</dbReference>
<comment type="subcellular location">
    <subcellularLocation>
        <location evidence="1">Cell membrane</location>
        <topology evidence="1">Multi-pass membrane protein</topology>
    </subcellularLocation>
</comment>
<evidence type="ECO:0000256" key="4">
    <source>
        <dbReference type="ARBA" id="ARBA00022989"/>
    </source>
</evidence>
<evidence type="ECO:0000256" key="6">
    <source>
        <dbReference type="SAM" id="MobiDB-lite"/>
    </source>
</evidence>
<evidence type="ECO:0000256" key="3">
    <source>
        <dbReference type="ARBA" id="ARBA00022692"/>
    </source>
</evidence>
<evidence type="ECO:0000256" key="7">
    <source>
        <dbReference type="SAM" id="Phobius"/>
    </source>
</evidence>
<keyword evidence="10" id="KW-1185">Reference proteome</keyword>
<proteinExistence type="predicted"/>
<evidence type="ECO:0000259" key="8">
    <source>
        <dbReference type="Pfam" id="PF13396"/>
    </source>
</evidence>
<feature type="region of interest" description="Disordered" evidence="6">
    <location>
        <begin position="59"/>
        <end position="90"/>
    </location>
</feature>
<reference evidence="9" key="1">
    <citation type="submission" date="2020-11" db="EMBL/GenBank/DDBJ databases">
        <title>Sequencing the genomes of 1000 actinobacteria strains.</title>
        <authorList>
            <person name="Klenk H.-P."/>
        </authorList>
    </citation>
    <scope>NUCLEOTIDE SEQUENCE</scope>
    <source>
        <strain evidence="9">DSM 43175</strain>
    </source>
</reference>
<dbReference type="InterPro" id="IPR027379">
    <property type="entry name" value="CLS_N"/>
</dbReference>